<evidence type="ECO:0000256" key="3">
    <source>
        <dbReference type="SAM" id="MobiDB-lite"/>
    </source>
</evidence>
<dbReference type="AlphaFoldDB" id="A0A7X5TFE4"/>
<feature type="region of interest" description="Disordered" evidence="3">
    <location>
        <begin position="497"/>
        <end position="520"/>
    </location>
</feature>
<dbReference type="Proteomes" id="UP000591844">
    <property type="component" value="Unassembled WGS sequence"/>
</dbReference>
<evidence type="ECO:0000256" key="1">
    <source>
        <dbReference type="ARBA" id="ARBA00004328"/>
    </source>
</evidence>
<dbReference type="SUPFAM" id="SSF88874">
    <property type="entry name" value="Receptor-binding domain of short tail fibre protein gp12"/>
    <property type="match status" value="1"/>
</dbReference>
<dbReference type="InterPro" id="IPR009013">
    <property type="entry name" value="Attachment_protein_shaft_sf"/>
</dbReference>
<keyword evidence="2" id="KW-0945">Host-virus interaction</keyword>
<dbReference type="Pfam" id="PF07484">
    <property type="entry name" value="Collar"/>
    <property type="match status" value="1"/>
</dbReference>
<sequence>MKKKHNQPNSESNIEDTNIQSIGPETDKLKDRFKAGSIPLQTDYENLIDIADIGRKATGQAPGQSGKPGNGLSLTNDGALQTAPSSTGGLYFNNNELAIKPSNGINVNDQGISIKLAQDSGLNVGHNGLTVLNDSDSGLLRREGSKSFQVKAGNGINVDNNGVSIKLVNSDSGLYVNNNGLIILNHPDSGLNRRSNDKGLQVKAGNGIKVDNNGVSVKAKTNNNTIKVEPDGISVGIGWGVKSGGEGLDVRASNGISVDKNGVAVKPNTSGGITVDSSGVAVKPKVNGGIQVNSDGVSVKCWEKGGIQVIDSDGIYLKLDGANTSGQNSTSGLSLSDRGVKVNPKADGGIIVDRDGVSIDFNKVLPRGMIVMFHGNSAPAGWAFCDGNNGTPDLRSRFVMCGNNFSDKGNSSKANGSGNGKSFSRNTTSTTVSVNVTVQNTTLTESQIPSHKHIESMPYYISLGMAYGYTPMGKTAYQINNESGSLLWRRPASGDDYHPYTSSTGRGQGHSHQATASSYSHNHSVDVVPPYYLLAFIMKL</sequence>
<dbReference type="RefSeq" id="WP_166303417.1">
    <property type="nucleotide sequence ID" value="NZ_CAWPIB010000004.1"/>
</dbReference>
<keyword evidence="6" id="KW-1185">Reference proteome</keyword>
<feature type="region of interest" description="Disordered" evidence="3">
    <location>
        <begin position="1"/>
        <end position="27"/>
    </location>
</feature>
<protein>
    <recommendedName>
        <fullName evidence="4">Phage tail collar domain-containing protein</fullName>
    </recommendedName>
</protein>
<evidence type="ECO:0000256" key="2">
    <source>
        <dbReference type="ARBA" id="ARBA00022581"/>
    </source>
</evidence>
<dbReference type="GO" id="GO:0019062">
    <property type="term" value="P:virion attachment to host cell"/>
    <property type="evidence" value="ECO:0007669"/>
    <property type="project" value="InterPro"/>
</dbReference>
<feature type="compositionally biased region" description="Polar residues" evidence="3">
    <location>
        <begin position="500"/>
        <end position="520"/>
    </location>
</feature>
<dbReference type="Gene3D" id="2.10.25.20">
    <property type="entry name" value="reovirus attachment protein sigma1, domain 1"/>
    <property type="match status" value="2"/>
</dbReference>
<evidence type="ECO:0000259" key="4">
    <source>
        <dbReference type="Pfam" id="PF07484"/>
    </source>
</evidence>
<reference evidence="5 6" key="1">
    <citation type="submission" date="2018-02" db="EMBL/GenBank/DDBJ databases">
        <authorList>
            <person name="Machado R.A."/>
        </authorList>
    </citation>
    <scope>NUCLEOTIDE SEQUENCE [LARGE SCALE GENOMIC DNA]</scope>
    <source>
        <strain evidence="5 6">DSM 19724</strain>
    </source>
</reference>
<dbReference type="InterPro" id="IPR011083">
    <property type="entry name" value="Phage_tail_collar_dom"/>
</dbReference>
<organism evidence="5 6">
    <name type="scientific">Photorhabdus cinerea</name>
    <dbReference type="NCBI Taxonomy" id="471575"/>
    <lineage>
        <taxon>Bacteria</taxon>
        <taxon>Pseudomonadati</taxon>
        <taxon>Pseudomonadota</taxon>
        <taxon>Gammaproteobacteria</taxon>
        <taxon>Enterobacterales</taxon>
        <taxon>Morganellaceae</taxon>
        <taxon>Photorhabdus</taxon>
    </lineage>
</organism>
<feature type="compositionally biased region" description="Polar residues" evidence="3">
    <location>
        <begin position="7"/>
        <end position="23"/>
    </location>
</feature>
<dbReference type="EMBL" id="PUJW01000004">
    <property type="protein sequence ID" value="NHB91621.1"/>
    <property type="molecule type" value="Genomic_DNA"/>
</dbReference>
<dbReference type="CDD" id="cd22641">
    <property type="entry name" value="C24-like"/>
    <property type="match status" value="1"/>
</dbReference>
<evidence type="ECO:0000313" key="6">
    <source>
        <dbReference type="Proteomes" id="UP000591844"/>
    </source>
</evidence>
<comment type="subcellular location">
    <subcellularLocation>
        <location evidence="1">Virion</location>
    </subcellularLocation>
</comment>
<gene>
    <name evidence="5" type="ORF">C5469_05470</name>
</gene>
<dbReference type="SUPFAM" id="SSF51225">
    <property type="entry name" value="Fibre shaft of virus attachment proteins"/>
    <property type="match status" value="1"/>
</dbReference>
<feature type="domain" description="Phage tail collar" evidence="4">
    <location>
        <begin position="368"/>
        <end position="389"/>
    </location>
</feature>
<evidence type="ECO:0000313" key="5">
    <source>
        <dbReference type="EMBL" id="NHB91621.1"/>
    </source>
</evidence>
<accession>A0A7X5TFE4</accession>
<proteinExistence type="predicted"/>
<comment type="caution">
    <text evidence="5">The sequence shown here is derived from an EMBL/GenBank/DDBJ whole genome shotgun (WGS) entry which is preliminary data.</text>
</comment>
<name>A0A7X5TFE4_9GAMM</name>